<organism evidence="11">
    <name type="scientific">bioreactor metagenome</name>
    <dbReference type="NCBI Taxonomy" id="1076179"/>
    <lineage>
        <taxon>unclassified sequences</taxon>
        <taxon>metagenomes</taxon>
        <taxon>ecological metagenomes</taxon>
    </lineage>
</organism>
<keyword evidence="6" id="KW-0029">Amino-acid transport</keyword>
<evidence type="ECO:0000256" key="5">
    <source>
        <dbReference type="ARBA" id="ARBA00022692"/>
    </source>
</evidence>
<evidence type="ECO:0000256" key="4">
    <source>
        <dbReference type="ARBA" id="ARBA00022519"/>
    </source>
</evidence>
<keyword evidence="7 10" id="KW-1133">Transmembrane helix</keyword>
<feature type="transmembrane region" description="Helical" evidence="10">
    <location>
        <begin position="68"/>
        <end position="87"/>
    </location>
</feature>
<dbReference type="EMBL" id="VSSQ01077603">
    <property type="protein sequence ID" value="MPN27621.1"/>
    <property type="molecule type" value="Genomic_DNA"/>
</dbReference>
<gene>
    <name evidence="11" type="primary">livH_91</name>
    <name evidence="11" type="ORF">SDC9_175055</name>
</gene>
<evidence type="ECO:0000256" key="7">
    <source>
        <dbReference type="ARBA" id="ARBA00022989"/>
    </source>
</evidence>
<dbReference type="GO" id="GO:0042941">
    <property type="term" value="P:D-alanine transmembrane transport"/>
    <property type="evidence" value="ECO:0007669"/>
    <property type="project" value="TreeGrafter"/>
</dbReference>
<sequence length="94" mass="9894">MGVIGGVMFSSYYNIISIDMGIWGTIKAWAAAMLGGVGSFYGAFFGGILFGLAETLAGAYISSGFKEALGYVIIVVILLFKPTGLLGKKRTEKV</sequence>
<evidence type="ECO:0000256" key="8">
    <source>
        <dbReference type="ARBA" id="ARBA00023136"/>
    </source>
</evidence>
<dbReference type="PANTHER" id="PTHR11795">
    <property type="entry name" value="BRANCHED-CHAIN AMINO ACID TRANSPORT SYSTEM PERMEASE PROTEIN LIVH"/>
    <property type="match status" value="1"/>
</dbReference>
<keyword evidence="3" id="KW-1003">Cell membrane</keyword>
<comment type="similarity">
    <text evidence="9">Belongs to the binding-protein-dependent transport system permease family. LivHM subfamily.</text>
</comment>
<evidence type="ECO:0000256" key="3">
    <source>
        <dbReference type="ARBA" id="ARBA00022475"/>
    </source>
</evidence>
<keyword evidence="2" id="KW-0813">Transport</keyword>
<dbReference type="GO" id="GO:0015192">
    <property type="term" value="F:L-phenylalanine transmembrane transporter activity"/>
    <property type="evidence" value="ECO:0007669"/>
    <property type="project" value="TreeGrafter"/>
</dbReference>
<name>A0A645GKY9_9ZZZZ</name>
<dbReference type="PANTHER" id="PTHR11795:SF371">
    <property type="entry name" value="HIGH-AFFINITY BRANCHED-CHAIN AMINO ACID TRANSPORT SYSTEM PERMEASE PROTEIN LIVH"/>
    <property type="match status" value="1"/>
</dbReference>
<dbReference type="GO" id="GO:1903806">
    <property type="term" value="P:L-isoleucine import across plasma membrane"/>
    <property type="evidence" value="ECO:0007669"/>
    <property type="project" value="TreeGrafter"/>
</dbReference>
<proteinExistence type="inferred from homology"/>
<dbReference type="GO" id="GO:0005304">
    <property type="term" value="F:L-valine transmembrane transporter activity"/>
    <property type="evidence" value="ECO:0007669"/>
    <property type="project" value="TreeGrafter"/>
</dbReference>
<feature type="transmembrane region" description="Helical" evidence="10">
    <location>
        <begin position="41"/>
        <end position="62"/>
    </location>
</feature>
<dbReference type="AlphaFoldDB" id="A0A645GKY9"/>
<evidence type="ECO:0000256" key="2">
    <source>
        <dbReference type="ARBA" id="ARBA00022448"/>
    </source>
</evidence>
<keyword evidence="5 10" id="KW-0812">Transmembrane</keyword>
<accession>A0A645GKY9</accession>
<dbReference type="GO" id="GO:0005886">
    <property type="term" value="C:plasma membrane"/>
    <property type="evidence" value="ECO:0007669"/>
    <property type="project" value="UniProtKB-SubCell"/>
</dbReference>
<evidence type="ECO:0000256" key="10">
    <source>
        <dbReference type="SAM" id="Phobius"/>
    </source>
</evidence>
<keyword evidence="4" id="KW-0997">Cell inner membrane</keyword>
<comment type="caution">
    <text evidence="11">The sequence shown here is derived from an EMBL/GenBank/DDBJ whole genome shotgun (WGS) entry which is preliminary data.</text>
</comment>
<dbReference type="GO" id="GO:0015190">
    <property type="term" value="F:L-leucine transmembrane transporter activity"/>
    <property type="evidence" value="ECO:0007669"/>
    <property type="project" value="TreeGrafter"/>
</dbReference>
<dbReference type="GO" id="GO:0015188">
    <property type="term" value="F:L-isoleucine transmembrane transporter activity"/>
    <property type="evidence" value="ECO:0007669"/>
    <property type="project" value="TreeGrafter"/>
</dbReference>
<dbReference type="InterPro" id="IPR001851">
    <property type="entry name" value="ABC_transp_permease"/>
</dbReference>
<keyword evidence="8 10" id="KW-0472">Membrane</keyword>
<evidence type="ECO:0000313" key="11">
    <source>
        <dbReference type="EMBL" id="MPN27621.1"/>
    </source>
</evidence>
<protein>
    <submittedName>
        <fullName evidence="11">High-affinity branched-chain amino acid transport system permease protein LivH</fullName>
    </submittedName>
</protein>
<evidence type="ECO:0000256" key="6">
    <source>
        <dbReference type="ARBA" id="ARBA00022970"/>
    </source>
</evidence>
<comment type="subcellular location">
    <subcellularLocation>
        <location evidence="1">Cell membrane</location>
        <topology evidence="1">Multi-pass membrane protein</topology>
    </subcellularLocation>
</comment>
<dbReference type="Pfam" id="PF02653">
    <property type="entry name" value="BPD_transp_2"/>
    <property type="match status" value="1"/>
</dbReference>
<reference evidence="11" key="1">
    <citation type="submission" date="2019-08" db="EMBL/GenBank/DDBJ databases">
        <authorList>
            <person name="Kucharzyk K."/>
            <person name="Murdoch R.W."/>
            <person name="Higgins S."/>
            <person name="Loffler F."/>
        </authorList>
    </citation>
    <scope>NUCLEOTIDE SEQUENCE</scope>
</reference>
<dbReference type="InterPro" id="IPR052157">
    <property type="entry name" value="BCAA_transport_permease"/>
</dbReference>
<evidence type="ECO:0000256" key="9">
    <source>
        <dbReference type="ARBA" id="ARBA00037998"/>
    </source>
</evidence>
<evidence type="ECO:0000256" key="1">
    <source>
        <dbReference type="ARBA" id="ARBA00004651"/>
    </source>
</evidence>
<dbReference type="GO" id="GO:0015808">
    <property type="term" value="P:L-alanine transport"/>
    <property type="evidence" value="ECO:0007669"/>
    <property type="project" value="TreeGrafter"/>
</dbReference>
<feature type="transmembrane region" description="Helical" evidence="10">
    <location>
        <begin position="12"/>
        <end position="34"/>
    </location>
</feature>